<accession>A0A8T2EZJ6</accession>
<sequence length="38" mass="4706">MRERYYWWKQFCLEVETDFVGTVLNYTEEEGKKETCHG</sequence>
<comment type="caution">
    <text evidence="1">The sequence shown here is derived from an EMBL/GenBank/DDBJ whole genome shotgun (WGS) entry which is preliminary data.</text>
</comment>
<evidence type="ECO:0000313" key="2">
    <source>
        <dbReference type="Proteomes" id="UP000694240"/>
    </source>
</evidence>
<dbReference type="AlphaFoldDB" id="A0A8T2EZJ6"/>
<evidence type="ECO:0000313" key="1">
    <source>
        <dbReference type="EMBL" id="KAG7629377.1"/>
    </source>
</evidence>
<reference evidence="1 2" key="1">
    <citation type="submission" date="2020-12" db="EMBL/GenBank/DDBJ databases">
        <title>Concerted genomic and epigenomic changes stabilize Arabidopsis allopolyploids.</title>
        <authorList>
            <person name="Chen Z."/>
        </authorList>
    </citation>
    <scope>NUCLEOTIDE SEQUENCE [LARGE SCALE GENOMIC DNA]</scope>
    <source>
        <strain evidence="1">Allo738</strain>
        <tissue evidence="1">Leaf</tissue>
    </source>
</reference>
<organism evidence="1 2">
    <name type="scientific">Arabidopsis thaliana x Arabidopsis arenosa</name>
    <dbReference type="NCBI Taxonomy" id="1240361"/>
    <lineage>
        <taxon>Eukaryota</taxon>
        <taxon>Viridiplantae</taxon>
        <taxon>Streptophyta</taxon>
        <taxon>Embryophyta</taxon>
        <taxon>Tracheophyta</taxon>
        <taxon>Spermatophyta</taxon>
        <taxon>Magnoliopsida</taxon>
        <taxon>eudicotyledons</taxon>
        <taxon>Gunneridae</taxon>
        <taxon>Pentapetalae</taxon>
        <taxon>rosids</taxon>
        <taxon>malvids</taxon>
        <taxon>Brassicales</taxon>
        <taxon>Brassicaceae</taxon>
        <taxon>Camelineae</taxon>
        <taxon>Arabidopsis</taxon>
    </lineage>
</organism>
<protein>
    <submittedName>
        <fullName evidence="1">Uncharacterized protein</fullName>
    </submittedName>
</protein>
<name>A0A8T2EZJ6_9BRAS</name>
<dbReference type="Proteomes" id="UP000694240">
    <property type="component" value="Chromosome 3"/>
</dbReference>
<gene>
    <name evidence="1" type="ORF">ISN45_At03g055070</name>
</gene>
<proteinExistence type="predicted"/>
<keyword evidence="2" id="KW-1185">Reference proteome</keyword>
<dbReference type="EMBL" id="JAEFBK010000003">
    <property type="protein sequence ID" value="KAG7629377.1"/>
    <property type="molecule type" value="Genomic_DNA"/>
</dbReference>